<sequence>MATDLATGPVPAPAPVATGPAPPAEPLHAERASTGLALRQIWIGGLVVVASLGLLLWAGTTAYRKSAETGGGLMTALASNPAVRAIYGLPTALTTIGGFAVWRVELFVMLLGAVWMTLATTRVVRGDEESGRLDLVLANPLSLTRSTGASLTALLAVPFLAALVVGAVLDGSGAQPAGSWLYGVGIGLLIATFLAVAALASQLVPERRRATGLAVGVVFVTFVLRMWADGSSSAGWARWLTPFGWVEDLHAFGGNDLLPLVPLVLAPVVLVAVTFVVARGRDVGAGVIRADDRKEGGTALLSGPLAFAARRRIGELAGWVAALAVLGVLSGGLAESLVGFPTSQPEATAMLDRMGMGAAVTPAGFVAIMNVFYAVVLSGYGIASVHGDYEDETTSRLDLPYSNRVTRTRWAGSTVVTTVAALAVLTAVLGFATWVASAAAQAGLSAGDSFASAANVLAVPILFLGLAVLLHGLRPSWAVSVTGILAVGLYLVDLIGPALSWPTWLVDLSPYHHLALVPAEPAAWAPLAVILGIGLVAGAVGLAAYARRDLE</sequence>
<feature type="transmembrane region" description="Helical" evidence="2">
    <location>
        <begin position="449"/>
        <end position="470"/>
    </location>
</feature>
<feature type="transmembrane region" description="Helical" evidence="2">
    <location>
        <begin position="354"/>
        <end position="376"/>
    </location>
</feature>
<evidence type="ECO:0000313" key="3">
    <source>
        <dbReference type="EMBL" id="MST34319.1"/>
    </source>
</evidence>
<feature type="transmembrane region" description="Helical" evidence="2">
    <location>
        <begin position="477"/>
        <end position="501"/>
    </location>
</feature>
<accession>A0ABW9QWT2</accession>
<feature type="compositionally biased region" description="Pro residues" evidence="1">
    <location>
        <begin position="10"/>
        <end position="25"/>
    </location>
</feature>
<gene>
    <name evidence="3" type="ORF">GHK86_16520</name>
</gene>
<keyword evidence="4" id="KW-1185">Reference proteome</keyword>
<keyword evidence="2" id="KW-1133">Transmembrane helix</keyword>
<organism evidence="3 4">
    <name type="scientific">Acidiferrimicrobium australe</name>
    <dbReference type="NCBI Taxonomy" id="2664430"/>
    <lineage>
        <taxon>Bacteria</taxon>
        <taxon>Bacillati</taxon>
        <taxon>Actinomycetota</taxon>
        <taxon>Acidimicrobiia</taxon>
        <taxon>Acidimicrobiales</taxon>
        <taxon>Acidimicrobiaceae</taxon>
        <taxon>Acidiferrimicrobium</taxon>
    </lineage>
</organism>
<proteinExistence type="predicted"/>
<dbReference type="EMBL" id="WJHE01000944">
    <property type="protein sequence ID" value="MST34319.1"/>
    <property type="molecule type" value="Genomic_DNA"/>
</dbReference>
<protein>
    <recommendedName>
        <fullName evidence="5">Polyketide antibiotic transporter</fullName>
    </recommendedName>
</protein>
<feature type="transmembrane region" description="Helical" evidence="2">
    <location>
        <begin position="180"/>
        <end position="200"/>
    </location>
</feature>
<keyword evidence="2" id="KW-0472">Membrane</keyword>
<feature type="transmembrane region" description="Helical" evidence="2">
    <location>
        <begin position="521"/>
        <end position="546"/>
    </location>
</feature>
<feature type="transmembrane region" description="Helical" evidence="2">
    <location>
        <begin position="212"/>
        <end position="228"/>
    </location>
</feature>
<evidence type="ECO:0000313" key="4">
    <source>
        <dbReference type="Proteomes" id="UP000437736"/>
    </source>
</evidence>
<evidence type="ECO:0000256" key="1">
    <source>
        <dbReference type="SAM" id="MobiDB-lite"/>
    </source>
</evidence>
<feature type="transmembrane region" description="Helical" evidence="2">
    <location>
        <begin position="410"/>
        <end position="437"/>
    </location>
</feature>
<feature type="transmembrane region" description="Helical" evidence="2">
    <location>
        <begin position="146"/>
        <end position="168"/>
    </location>
</feature>
<feature type="region of interest" description="Disordered" evidence="1">
    <location>
        <begin position="1"/>
        <end position="25"/>
    </location>
</feature>
<name>A0ABW9QWT2_9ACTN</name>
<evidence type="ECO:0000256" key="2">
    <source>
        <dbReference type="SAM" id="Phobius"/>
    </source>
</evidence>
<feature type="transmembrane region" description="Helical" evidence="2">
    <location>
        <begin position="257"/>
        <end position="278"/>
    </location>
</feature>
<reference evidence="3 4" key="1">
    <citation type="submission" date="2019-11" db="EMBL/GenBank/DDBJ databases">
        <title>Acidiferrimicrobium australis gen. nov., sp. nov., an acidophilic and obligately heterotrophic, member of the Actinobacteria that catalyses dissimilatory oxido- reduction of iron isolated from metal-rich acidic water in Chile.</title>
        <authorList>
            <person name="Gonzalez D."/>
            <person name="Huber K."/>
            <person name="Hedrich S."/>
            <person name="Rojas-Villalobos C."/>
            <person name="Quatrini R."/>
            <person name="Dinamarca M.A."/>
            <person name="Schwarz A."/>
            <person name="Canales C."/>
            <person name="Nancucheo I."/>
        </authorList>
    </citation>
    <scope>NUCLEOTIDE SEQUENCE [LARGE SCALE GENOMIC DNA]</scope>
    <source>
        <strain evidence="3 4">USS-CCA1</strain>
    </source>
</reference>
<keyword evidence="2" id="KW-0812">Transmembrane</keyword>
<feature type="transmembrane region" description="Helical" evidence="2">
    <location>
        <begin position="41"/>
        <end position="60"/>
    </location>
</feature>
<evidence type="ECO:0008006" key="5">
    <source>
        <dbReference type="Google" id="ProtNLM"/>
    </source>
</evidence>
<comment type="caution">
    <text evidence="3">The sequence shown here is derived from an EMBL/GenBank/DDBJ whole genome shotgun (WGS) entry which is preliminary data.</text>
</comment>
<dbReference type="Proteomes" id="UP000437736">
    <property type="component" value="Unassembled WGS sequence"/>
</dbReference>
<feature type="transmembrane region" description="Helical" evidence="2">
    <location>
        <begin position="316"/>
        <end position="334"/>
    </location>
</feature>